<dbReference type="PANTHER" id="PTHR33542">
    <property type="entry name" value="SIROHYDROCHLORIN FERROCHELATASE, CHLOROPLASTIC"/>
    <property type="match status" value="1"/>
</dbReference>
<dbReference type="AlphaFoldDB" id="A0A928ZW88"/>
<dbReference type="Gene3D" id="3.40.50.1400">
    <property type="match status" value="2"/>
</dbReference>
<dbReference type="Proteomes" id="UP000615026">
    <property type="component" value="Unassembled WGS sequence"/>
</dbReference>
<dbReference type="InterPro" id="IPR002762">
    <property type="entry name" value="CbiX-like"/>
</dbReference>
<dbReference type="CDD" id="cd03416">
    <property type="entry name" value="CbiX_SirB_N"/>
    <property type="match status" value="1"/>
</dbReference>
<organism evidence="3 4">
    <name type="scientific">Leptolyngbya cf. ectocarpi LEGE 11479</name>
    <dbReference type="NCBI Taxonomy" id="1828722"/>
    <lineage>
        <taxon>Bacteria</taxon>
        <taxon>Bacillati</taxon>
        <taxon>Cyanobacteriota</taxon>
        <taxon>Cyanophyceae</taxon>
        <taxon>Leptolyngbyales</taxon>
        <taxon>Leptolyngbyaceae</taxon>
        <taxon>Leptolyngbya group</taxon>
        <taxon>Leptolyngbya</taxon>
    </lineage>
</organism>
<dbReference type="RefSeq" id="WP_193994568.1">
    <property type="nucleotide sequence ID" value="NZ_JADEXP010000186.1"/>
</dbReference>
<gene>
    <name evidence="3" type="ORF">IQ260_18450</name>
</gene>
<evidence type="ECO:0000256" key="1">
    <source>
        <dbReference type="ARBA" id="ARBA00022723"/>
    </source>
</evidence>
<dbReference type="GO" id="GO:0046872">
    <property type="term" value="F:metal ion binding"/>
    <property type="evidence" value="ECO:0007669"/>
    <property type="project" value="UniProtKB-KW"/>
</dbReference>
<dbReference type="SUPFAM" id="SSF53800">
    <property type="entry name" value="Chelatase"/>
    <property type="match status" value="2"/>
</dbReference>
<evidence type="ECO:0000256" key="2">
    <source>
        <dbReference type="ARBA" id="ARBA00023239"/>
    </source>
</evidence>
<dbReference type="InterPro" id="IPR050963">
    <property type="entry name" value="Sirohydro_Cobaltochel/CbiX"/>
</dbReference>
<sequence length="310" mass="33857">MTSTAYLLISHGSRDPRHQAALNRLAQLVRECLNPSLLNPWSAQPFVACLVEERSSKAKEMDAGKRDHTCQEDTVGAVVTAPAIAKPAVSMPERLPQDRFMVGTAVLDCGLLPLHKQICEFGRRLSSSGIDQLRLVPLFLLQGKHVMDDIPSEIELARNELNGMIDLVVGEHIGGHQGMAGLMAKRFVDSPKRGRLIVAHGSRQARGNRAVDTLAKSLGTAVAYWTIESDIENQTIQLMQQGCSTLTIFPYFLFAGGITDGIAHLTEELAERFPRTEFRLLPPLGATADVANLVIENLGHRSDSCCGNRS</sequence>
<dbReference type="EMBL" id="JADEXP010000186">
    <property type="protein sequence ID" value="MBE9068629.1"/>
    <property type="molecule type" value="Genomic_DNA"/>
</dbReference>
<proteinExistence type="predicted"/>
<keyword evidence="1" id="KW-0479">Metal-binding</keyword>
<keyword evidence="2" id="KW-0456">Lyase</keyword>
<reference evidence="3" key="1">
    <citation type="submission" date="2020-10" db="EMBL/GenBank/DDBJ databases">
        <authorList>
            <person name="Castelo-Branco R."/>
            <person name="Eusebio N."/>
            <person name="Adriana R."/>
            <person name="Vieira A."/>
            <person name="Brugerolle De Fraissinette N."/>
            <person name="Rezende De Castro R."/>
            <person name="Schneider M.P."/>
            <person name="Vasconcelos V."/>
            <person name="Leao P.N."/>
        </authorList>
    </citation>
    <scope>NUCLEOTIDE SEQUENCE</scope>
    <source>
        <strain evidence="3">LEGE 11479</strain>
    </source>
</reference>
<evidence type="ECO:0000313" key="4">
    <source>
        <dbReference type="Proteomes" id="UP000615026"/>
    </source>
</evidence>
<dbReference type="Pfam" id="PF01903">
    <property type="entry name" value="CbiX"/>
    <property type="match status" value="2"/>
</dbReference>
<name>A0A928ZW88_LEPEC</name>
<protein>
    <recommendedName>
        <fullName evidence="5">Sirohydrochlorin chelatase</fullName>
    </recommendedName>
</protein>
<dbReference type="PANTHER" id="PTHR33542:SF3">
    <property type="entry name" value="SIROHYDROCHLORIN FERROCHELATASE, CHLOROPLASTIC"/>
    <property type="match status" value="1"/>
</dbReference>
<evidence type="ECO:0000313" key="3">
    <source>
        <dbReference type="EMBL" id="MBE9068629.1"/>
    </source>
</evidence>
<evidence type="ECO:0008006" key="5">
    <source>
        <dbReference type="Google" id="ProtNLM"/>
    </source>
</evidence>
<accession>A0A928ZW88</accession>
<dbReference type="GO" id="GO:0016829">
    <property type="term" value="F:lyase activity"/>
    <property type="evidence" value="ECO:0007669"/>
    <property type="project" value="UniProtKB-KW"/>
</dbReference>
<comment type="caution">
    <text evidence="3">The sequence shown here is derived from an EMBL/GenBank/DDBJ whole genome shotgun (WGS) entry which is preliminary data.</text>
</comment>
<keyword evidence="4" id="KW-1185">Reference proteome</keyword>